<dbReference type="InterPro" id="IPR010971">
    <property type="entry name" value="UbiH/COQ6"/>
</dbReference>
<gene>
    <name evidence="9" type="primary">ubiH</name>
    <name evidence="9" type="ORF">GCM10007894_10140</name>
</gene>
<name>A0AA37TRJ6_9GAMM</name>
<dbReference type="Proteomes" id="UP001157439">
    <property type="component" value="Unassembled WGS sequence"/>
</dbReference>
<protein>
    <submittedName>
        <fullName evidence="9">2-octaprenyl-6-methoxyphenyl hydroxylase</fullName>
    </submittedName>
</protein>
<sequence length="415" mass="45227">MSSSNSATAKSATNEYDIAIVGGAMAGACLALAAAKLVKADGERLKIALIEAKPPGDAHPGFDARAIALNAGTVKQLQLWGLWSDIAPLGTPIHDIHVSDRYHLGTTDLHADDYHVDALGQVVELESVGPLLHRLLESSPVQLFCPLAVNRIDSSAEGHVLELSDNSQLRCNLLVGADGLNSMVRQHWQLSPTLEDFGQSAIIANIRCEQPHQGRAFERFTEHGPIALLPMSEQRMSLVWAMDSDAQKQVLAKDDEAFIKALQQAFGYRLGRITETGKRSGYPLKLTYLPRVIHHRTVLVGNAAQTLHPIAGQGFNLGLRDVATLVTCLRTHLSTANDCGDNALCHAYLEARQVDRQLMIESIELLVRGFSNNHLPLVVGRNIALKLLNWISPLRAGVARQAMGWHHSFDKGNMS</sequence>
<dbReference type="PROSITE" id="PS01304">
    <property type="entry name" value="UBIH"/>
    <property type="match status" value="1"/>
</dbReference>
<evidence type="ECO:0000256" key="7">
    <source>
        <dbReference type="ARBA" id="ARBA00023033"/>
    </source>
</evidence>
<evidence type="ECO:0000256" key="2">
    <source>
        <dbReference type="ARBA" id="ARBA00004749"/>
    </source>
</evidence>
<accession>A0AA37TRJ6</accession>
<evidence type="ECO:0000313" key="10">
    <source>
        <dbReference type="Proteomes" id="UP001157439"/>
    </source>
</evidence>
<dbReference type="AlphaFoldDB" id="A0AA37TRJ6"/>
<keyword evidence="5" id="KW-0274">FAD</keyword>
<evidence type="ECO:0000259" key="8">
    <source>
        <dbReference type="Pfam" id="PF01494"/>
    </source>
</evidence>
<evidence type="ECO:0000256" key="6">
    <source>
        <dbReference type="ARBA" id="ARBA00023002"/>
    </source>
</evidence>
<dbReference type="SUPFAM" id="SSF51905">
    <property type="entry name" value="FAD/NAD(P)-binding domain"/>
    <property type="match status" value="1"/>
</dbReference>
<comment type="pathway">
    <text evidence="2">Cofactor biosynthesis; ubiquinone biosynthesis.</text>
</comment>
<dbReference type="NCBIfam" id="TIGR01988">
    <property type="entry name" value="Ubi-OHases"/>
    <property type="match status" value="1"/>
</dbReference>
<dbReference type="GO" id="GO:0071949">
    <property type="term" value="F:FAD binding"/>
    <property type="evidence" value="ECO:0007669"/>
    <property type="project" value="InterPro"/>
</dbReference>
<dbReference type="NCBIfam" id="NF004356">
    <property type="entry name" value="PRK05732.1"/>
    <property type="match status" value="1"/>
</dbReference>
<dbReference type="GO" id="GO:0006744">
    <property type="term" value="P:ubiquinone biosynthetic process"/>
    <property type="evidence" value="ECO:0007669"/>
    <property type="project" value="InterPro"/>
</dbReference>
<proteinExistence type="inferred from homology"/>
<keyword evidence="7" id="KW-0503">Monooxygenase</keyword>
<evidence type="ECO:0000256" key="5">
    <source>
        <dbReference type="ARBA" id="ARBA00022827"/>
    </source>
</evidence>
<comment type="similarity">
    <text evidence="3">Belongs to the UbiH/COQ6 family.</text>
</comment>
<dbReference type="PANTHER" id="PTHR43876:SF8">
    <property type="entry name" value="2-OCTAPRENYL-6-METHOXYPHENOL HYDROXYLASE"/>
    <property type="match status" value="1"/>
</dbReference>
<keyword evidence="4" id="KW-0285">Flavoprotein</keyword>
<evidence type="ECO:0000256" key="1">
    <source>
        <dbReference type="ARBA" id="ARBA00001974"/>
    </source>
</evidence>
<dbReference type="GO" id="GO:0008681">
    <property type="term" value="F:2-octaprenyl-6-methoxyphenol hydroxylase activity"/>
    <property type="evidence" value="ECO:0007669"/>
    <property type="project" value="InterPro"/>
</dbReference>
<comment type="caution">
    <text evidence="9">The sequence shown here is derived from an EMBL/GenBank/DDBJ whole genome shotgun (WGS) entry which is preliminary data.</text>
</comment>
<keyword evidence="10" id="KW-1185">Reference proteome</keyword>
<organism evidence="9 10">
    <name type="scientific">Paraferrimonas haliotis</name>
    <dbReference type="NCBI Taxonomy" id="2013866"/>
    <lineage>
        <taxon>Bacteria</taxon>
        <taxon>Pseudomonadati</taxon>
        <taxon>Pseudomonadota</taxon>
        <taxon>Gammaproteobacteria</taxon>
        <taxon>Alteromonadales</taxon>
        <taxon>Ferrimonadaceae</taxon>
        <taxon>Paraferrimonas</taxon>
    </lineage>
</organism>
<evidence type="ECO:0000313" key="9">
    <source>
        <dbReference type="EMBL" id="GLS83037.1"/>
    </source>
</evidence>
<evidence type="ECO:0000256" key="4">
    <source>
        <dbReference type="ARBA" id="ARBA00022630"/>
    </source>
</evidence>
<evidence type="ECO:0000256" key="3">
    <source>
        <dbReference type="ARBA" id="ARBA00005349"/>
    </source>
</evidence>
<dbReference type="InterPro" id="IPR002938">
    <property type="entry name" value="FAD-bd"/>
</dbReference>
<dbReference type="NCBIfam" id="TIGR01984">
    <property type="entry name" value="UbiH"/>
    <property type="match status" value="1"/>
</dbReference>
<feature type="domain" description="FAD-binding" evidence="8">
    <location>
        <begin position="15"/>
        <end position="337"/>
    </location>
</feature>
<comment type="cofactor">
    <cofactor evidence="1">
        <name>FAD</name>
        <dbReference type="ChEBI" id="CHEBI:57692"/>
    </cofactor>
</comment>
<reference evidence="9 10" key="1">
    <citation type="journal article" date="2014" name="Int. J. Syst. Evol. Microbiol.">
        <title>Complete genome sequence of Corynebacterium casei LMG S-19264T (=DSM 44701T), isolated from a smear-ripened cheese.</title>
        <authorList>
            <consortium name="US DOE Joint Genome Institute (JGI-PGF)"/>
            <person name="Walter F."/>
            <person name="Albersmeier A."/>
            <person name="Kalinowski J."/>
            <person name="Ruckert C."/>
        </authorList>
    </citation>
    <scope>NUCLEOTIDE SEQUENCE [LARGE SCALE GENOMIC DNA]</scope>
    <source>
        <strain evidence="9 10">NBRC 112785</strain>
    </source>
</reference>
<dbReference type="RefSeq" id="WP_095499939.1">
    <property type="nucleotide sequence ID" value="NZ_BSPO01000002.1"/>
</dbReference>
<dbReference type="PANTHER" id="PTHR43876">
    <property type="entry name" value="UBIQUINONE BIOSYNTHESIS MONOOXYGENASE COQ6, MITOCHONDRIAL"/>
    <property type="match status" value="1"/>
</dbReference>
<dbReference type="PRINTS" id="PR00420">
    <property type="entry name" value="RNGMNOXGNASE"/>
</dbReference>
<dbReference type="InterPro" id="IPR036188">
    <property type="entry name" value="FAD/NAD-bd_sf"/>
</dbReference>
<dbReference type="InterPro" id="IPR051205">
    <property type="entry name" value="UbiH/COQ6_monooxygenase"/>
</dbReference>
<keyword evidence="6" id="KW-0560">Oxidoreductase</keyword>
<dbReference type="InterPro" id="IPR011295">
    <property type="entry name" value="UbiH"/>
</dbReference>
<dbReference type="Gene3D" id="3.50.50.60">
    <property type="entry name" value="FAD/NAD(P)-binding domain"/>
    <property type="match status" value="2"/>
</dbReference>
<dbReference type="Pfam" id="PF01494">
    <property type="entry name" value="FAD_binding_3"/>
    <property type="match status" value="1"/>
</dbReference>
<dbReference type="InterPro" id="IPR018168">
    <property type="entry name" value="Ubi_Hdrlase_CS"/>
</dbReference>
<dbReference type="EMBL" id="BSPO01000002">
    <property type="protein sequence ID" value="GLS83037.1"/>
    <property type="molecule type" value="Genomic_DNA"/>
</dbReference>